<dbReference type="EMBL" id="CP051167">
    <property type="protein sequence ID" value="QIZ70583.1"/>
    <property type="molecule type" value="Genomic_DNA"/>
</dbReference>
<evidence type="ECO:0000313" key="1">
    <source>
        <dbReference type="EMBL" id="QIZ70583.1"/>
    </source>
</evidence>
<proteinExistence type="predicted"/>
<organism evidence="1 2">
    <name type="scientific">Oxynema aestuarii AP17</name>
    <dbReference type="NCBI Taxonomy" id="2064643"/>
    <lineage>
        <taxon>Bacteria</taxon>
        <taxon>Bacillati</taxon>
        <taxon>Cyanobacteriota</taxon>
        <taxon>Cyanophyceae</taxon>
        <taxon>Oscillatoriophycideae</taxon>
        <taxon>Oscillatoriales</taxon>
        <taxon>Oscillatoriaceae</taxon>
        <taxon>Oxynema</taxon>
        <taxon>Oxynema aestuarii</taxon>
    </lineage>
</organism>
<protein>
    <submittedName>
        <fullName evidence="1">Uncharacterized protein</fullName>
    </submittedName>
</protein>
<dbReference type="AlphaFoldDB" id="A0A6H1TXU0"/>
<dbReference type="KEGG" id="oxy:HCG48_08325"/>
<name>A0A6H1TXU0_9CYAN</name>
<evidence type="ECO:0000313" key="2">
    <source>
        <dbReference type="Proteomes" id="UP000500857"/>
    </source>
</evidence>
<accession>A0A6H1TXU0</accession>
<dbReference type="Gene3D" id="2.60.120.620">
    <property type="entry name" value="q2cbj1_9rhob like domain"/>
    <property type="match status" value="1"/>
</dbReference>
<sequence>MQADLDSIDLTILLRGGHQCQLSVSPDSKLLRSLFEALANVKSEDYRGELFKIPLEEGRSTLYFPPQSLVAIATQPTIDLHSLFPETEAPQKSLSFPPRTLKTEYIQIENFLDRQSHQTLTNYVINHQNDFRRSPLYRPYPHSFASLRTLLVDRLKAIAPDILSKLGIPHFPIAEIEAELTPAIAVPQLQINGDNDAPETQRRSVSFLYFFYPEPRGFMGGQIRLYDTQIENNVCIPAKSYQTIETRNNSALFFLSPTPYEMLELKPRSANMADHCFIFRGWLCRGETKRG</sequence>
<gene>
    <name evidence="1" type="ORF">HCG48_08325</name>
</gene>
<reference evidence="1 2" key="1">
    <citation type="submission" date="2020-04" db="EMBL/GenBank/DDBJ databases">
        <authorList>
            <person name="Basu S."/>
            <person name="Maruthanayagam V."/>
            <person name="Chakraborty S."/>
            <person name="Pramanik A."/>
            <person name="Mukherjee J."/>
            <person name="Brink B."/>
        </authorList>
    </citation>
    <scope>NUCLEOTIDE SEQUENCE [LARGE SCALE GENOMIC DNA]</scope>
    <source>
        <strain evidence="1 2">AP17</strain>
    </source>
</reference>
<dbReference type="Proteomes" id="UP000500857">
    <property type="component" value="Chromosome"/>
</dbReference>
<keyword evidence="2" id="KW-1185">Reference proteome</keyword>
<dbReference type="RefSeq" id="WP_168568738.1">
    <property type="nucleotide sequence ID" value="NZ_CP051167.1"/>
</dbReference>